<protein>
    <submittedName>
        <fullName evidence="1">Uncharacterized protein</fullName>
    </submittedName>
</protein>
<name>A0ABS3V6V6_9ACTN</name>
<sequence>METRFAPTAADRGVQCAGSVPLISFGDRVERHRPDDLAGGEVEPVHLPGGGFGDVGVVAADEQGRAWLLPLHRLLPRADHRPRVGQLAGGGVYHVQLAVGAEDQALALWAARQRTEAVADALGRRHDLEPPGRRVDERELLGELALRVRLDLVVAEQDRGLLAADLGGDGAVHAGALDLDEGAVREQQHAVRAAEPHDLTLRDCLTVDAGAFLAAGDLLAVLVQCDGSGAGLLGAEGHHHGAVGEFHGHAVVRLCGPVPAALRLAVGEPLRVEAVHLAGAVGEQDGPVAVPHHVARLRARVTDVGHRASHDAADAALADRTVRLAGVVDHAVGDAPVRH</sequence>
<accession>A0ABS3V6V6</accession>
<dbReference type="EMBL" id="JAGFWR010000004">
    <property type="protein sequence ID" value="MBO4161330.1"/>
    <property type="molecule type" value="Genomic_DNA"/>
</dbReference>
<keyword evidence="2" id="KW-1185">Reference proteome</keyword>
<dbReference type="Proteomes" id="UP000671399">
    <property type="component" value="Unassembled WGS sequence"/>
</dbReference>
<comment type="caution">
    <text evidence="1">The sequence shown here is derived from an EMBL/GenBank/DDBJ whole genome shotgun (WGS) entry which is preliminary data.</text>
</comment>
<proteinExistence type="predicted"/>
<reference evidence="1 2" key="1">
    <citation type="submission" date="2021-03" db="EMBL/GenBank/DDBJ databases">
        <authorList>
            <person name="Lee D.-H."/>
        </authorList>
    </citation>
    <scope>NUCLEOTIDE SEQUENCE [LARGE SCALE GENOMIC DNA]</scope>
    <source>
        <strain evidence="1 2">MMS20-R2-23</strain>
    </source>
</reference>
<evidence type="ECO:0000313" key="2">
    <source>
        <dbReference type="Proteomes" id="UP000671399"/>
    </source>
</evidence>
<dbReference type="RefSeq" id="WP_208566992.1">
    <property type="nucleotide sequence ID" value="NZ_JAGFWR010000004.1"/>
</dbReference>
<gene>
    <name evidence="1" type="ORF">JQN83_10970</name>
</gene>
<organism evidence="1 2">
    <name type="scientific">Micromonospora antibiotica</name>
    <dbReference type="NCBI Taxonomy" id="2807623"/>
    <lineage>
        <taxon>Bacteria</taxon>
        <taxon>Bacillati</taxon>
        <taxon>Actinomycetota</taxon>
        <taxon>Actinomycetes</taxon>
        <taxon>Micromonosporales</taxon>
        <taxon>Micromonosporaceae</taxon>
        <taxon>Micromonospora</taxon>
    </lineage>
</organism>
<evidence type="ECO:0000313" key="1">
    <source>
        <dbReference type="EMBL" id="MBO4161330.1"/>
    </source>
</evidence>